<evidence type="ECO:0000259" key="1">
    <source>
        <dbReference type="Pfam" id="PF00561"/>
    </source>
</evidence>
<dbReference type="InterPro" id="IPR029058">
    <property type="entry name" value="AB_hydrolase_fold"/>
</dbReference>
<dbReference type="Proteomes" id="UP000386281">
    <property type="component" value="Unassembled WGS sequence"/>
</dbReference>
<sequence>MRIALHAFNDNPGSPVLVFGDALGTRVSLWAAVASRLVDDHQIYLSDLPGHTFPVSKQELSTDFTISDLAAGLVQSLEDHGVESFTYCGASISGGIGLTLALEHPQKLTGLIACSTATKFGTDVSWAERITEVENDGTQSLLPDTADRWFAAGFLEEDIATGPATLTDLATIDDAAYIACCRALALYDLTGKLGAITTPTLFLAGSQDPGCTPEAMGEMRDAVDGSELAVVPDSAHLLMAEHPEIVADRIHSFLASR</sequence>
<dbReference type="InterPro" id="IPR000073">
    <property type="entry name" value="AB_hydrolase_1"/>
</dbReference>
<dbReference type="EC" id="3.1.1.24" evidence="3"/>
<evidence type="ECO:0000313" key="2">
    <source>
        <dbReference type="EMBL" id="PAK95890.1"/>
    </source>
</evidence>
<proteinExistence type="predicted"/>
<feature type="domain" description="AB hydrolase-1" evidence="1">
    <location>
        <begin position="16"/>
        <end position="243"/>
    </location>
</feature>
<dbReference type="PANTHER" id="PTHR43194">
    <property type="entry name" value="HYDROLASE ALPHA/BETA FOLD FAMILY"/>
    <property type="match status" value="1"/>
</dbReference>
<dbReference type="RefSeq" id="WP_095375795.1">
    <property type="nucleotide sequence ID" value="NZ_CAACXN010000014.1"/>
</dbReference>
<dbReference type="GO" id="GO:0047570">
    <property type="term" value="F:3-oxoadipate enol-lactonase activity"/>
    <property type="evidence" value="ECO:0007669"/>
    <property type="project" value="UniProtKB-EC"/>
</dbReference>
<dbReference type="Pfam" id="PF00561">
    <property type="entry name" value="Abhydrolase_1"/>
    <property type="match status" value="1"/>
</dbReference>
<evidence type="ECO:0000313" key="3">
    <source>
        <dbReference type="EMBL" id="VEW11752.1"/>
    </source>
</evidence>
<name>A0A269ZEG2_9MICO</name>
<dbReference type="AlphaFoldDB" id="A0A269ZEG2"/>
<protein>
    <submittedName>
        <fullName evidence="3">3-oxoadipate enol-lactonase 2</fullName>
        <ecNumber evidence="3">3.1.1.24</ecNumber>
    </submittedName>
    <submittedName>
        <fullName evidence="2">3-oxoadipate enol-lactone hydrolase</fullName>
    </submittedName>
</protein>
<dbReference type="GeneID" id="99772531"/>
<dbReference type="PANTHER" id="PTHR43194:SF5">
    <property type="entry name" value="PIMELOYL-[ACYL-CARRIER PROTEIN] METHYL ESTER ESTERASE"/>
    <property type="match status" value="1"/>
</dbReference>
<dbReference type="EMBL" id="NCWY01000005">
    <property type="protein sequence ID" value="PAK95890.1"/>
    <property type="molecule type" value="Genomic_DNA"/>
</dbReference>
<reference evidence="3 5" key="2">
    <citation type="submission" date="2019-02" db="EMBL/GenBank/DDBJ databases">
        <authorList>
            <consortium name="Pathogen Informatics"/>
        </authorList>
    </citation>
    <scope>NUCLEOTIDE SEQUENCE [LARGE SCALE GENOMIC DNA]</scope>
    <source>
        <strain evidence="3 5">3012STDY7078520</strain>
    </source>
</reference>
<dbReference type="EMBL" id="CAACXN010000014">
    <property type="protein sequence ID" value="VEW11752.1"/>
    <property type="molecule type" value="Genomic_DNA"/>
</dbReference>
<dbReference type="InterPro" id="IPR050228">
    <property type="entry name" value="Carboxylesterase_BioH"/>
</dbReference>
<keyword evidence="2" id="KW-0378">Hydrolase</keyword>
<dbReference type="Gene3D" id="3.40.50.1820">
    <property type="entry name" value="alpha/beta hydrolase"/>
    <property type="match status" value="1"/>
</dbReference>
<dbReference type="SUPFAM" id="SSF53474">
    <property type="entry name" value="alpha/beta-Hydrolases"/>
    <property type="match status" value="1"/>
</dbReference>
<organism evidence="2 4">
    <name type="scientific">Brevibacterium casei</name>
    <dbReference type="NCBI Taxonomy" id="33889"/>
    <lineage>
        <taxon>Bacteria</taxon>
        <taxon>Bacillati</taxon>
        <taxon>Actinomycetota</taxon>
        <taxon>Actinomycetes</taxon>
        <taxon>Micrococcales</taxon>
        <taxon>Brevibacteriaceae</taxon>
        <taxon>Brevibacterium</taxon>
    </lineage>
</organism>
<reference evidence="2 4" key="1">
    <citation type="submission" date="2017-04" db="EMBL/GenBank/DDBJ databases">
        <title>Kefir bacterial isolates.</title>
        <authorList>
            <person name="Kim Y."/>
            <person name="Blasche S."/>
            <person name="Patil K.R."/>
        </authorList>
    </citation>
    <scope>NUCLEOTIDE SEQUENCE [LARGE SCALE GENOMIC DNA]</scope>
    <source>
        <strain evidence="2 4">OG2</strain>
    </source>
</reference>
<evidence type="ECO:0000313" key="4">
    <source>
        <dbReference type="Proteomes" id="UP000216867"/>
    </source>
</evidence>
<evidence type="ECO:0000313" key="5">
    <source>
        <dbReference type="Proteomes" id="UP000386281"/>
    </source>
</evidence>
<accession>A0A269ZEG2</accession>
<dbReference type="Proteomes" id="UP000216867">
    <property type="component" value="Unassembled WGS sequence"/>
</dbReference>
<gene>
    <name evidence="3" type="primary">catD_1</name>
    <name evidence="2" type="ORF">B8X04_06430</name>
    <name evidence="3" type="ORF">NCTC12391_00910</name>
</gene>